<organism evidence="2 3">
    <name type="scientific">Callosobruchus maculatus</name>
    <name type="common">Southern cowpea weevil</name>
    <name type="synonym">Pulse bruchid</name>
    <dbReference type="NCBI Taxonomy" id="64391"/>
    <lineage>
        <taxon>Eukaryota</taxon>
        <taxon>Metazoa</taxon>
        <taxon>Ecdysozoa</taxon>
        <taxon>Arthropoda</taxon>
        <taxon>Hexapoda</taxon>
        <taxon>Insecta</taxon>
        <taxon>Pterygota</taxon>
        <taxon>Neoptera</taxon>
        <taxon>Endopterygota</taxon>
        <taxon>Coleoptera</taxon>
        <taxon>Polyphaga</taxon>
        <taxon>Cucujiformia</taxon>
        <taxon>Chrysomeloidea</taxon>
        <taxon>Chrysomelidae</taxon>
        <taxon>Bruchinae</taxon>
        <taxon>Bruchini</taxon>
        <taxon>Callosobruchus</taxon>
    </lineage>
</organism>
<proteinExistence type="predicted"/>
<evidence type="ECO:0000313" key="2">
    <source>
        <dbReference type="EMBL" id="VEN63135.1"/>
    </source>
</evidence>
<evidence type="ECO:0000313" key="3">
    <source>
        <dbReference type="Proteomes" id="UP000410492"/>
    </source>
</evidence>
<gene>
    <name evidence="2" type="ORF">CALMAC_LOCUS20049</name>
</gene>
<keyword evidence="1" id="KW-0732">Signal</keyword>
<evidence type="ECO:0000256" key="1">
    <source>
        <dbReference type="SAM" id="SignalP"/>
    </source>
</evidence>
<dbReference type="Proteomes" id="UP000410492">
    <property type="component" value="Unassembled WGS sequence"/>
</dbReference>
<name>A0A653DUC6_CALMS</name>
<feature type="signal peptide" evidence="1">
    <location>
        <begin position="1"/>
        <end position="18"/>
    </location>
</feature>
<sequence>MMYARVLAITLVFSVTLAVKSKEECKCFEEFEPEKEGDNWFCRGKKNYRIYECGEEKPPRCICTDKGKKITLDLGETDCSSTIHHDKSGLFCEPRADWDEYFKRHPHRRLIVEPDPPF</sequence>
<dbReference type="OrthoDB" id="6663142at2759"/>
<keyword evidence="3" id="KW-1185">Reference proteome</keyword>
<feature type="chain" id="PRO_5025017632" evidence="1">
    <location>
        <begin position="19"/>
        <end position="118"/>
    </location>
</feature>
<protein>
    <submittedName>
        <fullName evidence="2">Uncharacterized protein</fullName>
    </submittedName>
</protein>
<dbReference type="EMBL" id="CAACVG010014415">
    <property type="protein sequence ID" value="VEN63135.1"/>
    <property type="molecule type" value="Genomic_DNA"/>
</dbReference>
<accession>A0A653DUC6</accession>
<dbReference type="AlphaFoldDB" id="A0A653DUC6"/>
<reference evidence="2 3" key="1">
    <citation type="submission" date="2019-01" db="EMBL/GenBank/DDBJ databases">
        <authorList>
            <person name="Sayadi A."/>
        </authorList>
    </citation>
    <scope>NUCLEOTIDE SEQUENCE [LARGE SCALE GENOMIC DNA]</scope>
</reference>